<reference evidence="3" key="1">
    <citation type="submission" date="2019-10" db="EMBL/GenBank/DDBJ databases">
        <title>Draft genome sequece of Microseira wollei NIES-4236.</title>
        <authorList>
            <person name="Yamaguchi H."/>
            <person name="Suzuki S."/>
            <person name="Kawachi M."/>
        </authorList>
    </citation>
    <scope>NUCLEOTIDE SEQUENCE</scope>
    <source>
        <strain evidence="3">NIES-4236</strain>
    </source>
</reference>
<feature type="signal peptide" evidence="1">
    <location>
        <begin position="1"/>
        <end position="23"/>
    </location>
</feature>
<dbReference type="PANTHER" id="PTHR40274">
    <property type="entry name" value="VIRGINIAMYCIN B LYASE"/>
    <property type="match status" value="1"/>
</dbReference>
<dbReference type="NCBIfam" id="TIGR02595">
    <property type="entry name" value="PEP_CTERM"/>
    <property type="match status" value="1"/>
</dbReference>
<gene>
    <name evidence="3" type="ORF">MiSe_07740</name>
</gene>
<dbReference type="EMBL" id="BLAY01000007">
    <property type="protein sequence ID" value="GET36026.1"/>
    <property type="molecule type" value="Genomic_DNA"/>
</dbReference>
<comment type="caution">
    <text evidence="3">The sequence shown here is derived from an EMBL/GenBank/DDBJ whole genome shotgun (WGS) entry which is preliminary data.</text>
</comment>
<dbReference type="SUPFAM" id="SSF63829">
    <property type="entry name" value="Calcium-dependent phosphotriesterase"/>
    <property type="match status" value="1"/>
</dbReference>
<dbReference type="InterPro" id="IPR051344">
    <property type="entry name" value="Vgb"/>
</dbReference>
<dbReference type="Proteomes" id="UP001050975">
    <property type="component" value="Unassembled WGS sequence"/>
</dbReference>
<proteinExistence type="predicted"/>
<accession>A0AAV3X608</accession>
<dbReference type="InterPro" id="IPR013424">
    <property type="entry name" value="Ice-binding_C"/>
</dbReference>
<dbReference type="NCBIfam" id="NF033206">
    <property type="entry name" value="ScyE_fam"/>
    <property type="match status" value="1"/>
</dbReference>
<dbReference type="InterPro" id="IPR011042">
    <property type="entry name" value="6-blade_b-propeller_TolB-like"/>
</dbReference>
<protein>
    <recommendedName>
        <fullName evidence="2">Ice-binding protein C-terminal domain-containing protein</fullName>
    </recommendedName>
</protein>
<keyword evidence="4" id="KW-1185">Reference proteome</keyword>
<evidence type="ECO:0000313" key="3">
    <source>
        <dbReference type="EMBL" id="GET36026.1"/>
    </source>
</evidence>
<dbReference type="InterPro" id="IPR048031">
    <property type="entry name" value="ScyD/ScyE-like"/>
</dbReference>
<sequence length="446" mass="46542">MKLKSFALTMFAFSIAVVSGNQAAEAVTLTKIAEGLNNARGITFGPDGNIYVGETGLGGNGNCQPSPSTTGQPICAGNTGSVTVIKPDGTTNRIFDGFQSLALQPSQQQGAGPQAVSFDSQGNAYLLVGYAGFPGNRDTELNALSLNVPLPPEQYIIAPPVAPDKVLNTPDLAKLYKADLNTGALSTIFDFGKYELLNNPDGGDVITNPYAIAIKGDTAYVADGGGNSIYGVKLDGSDVKAIPVPKQLVKNPIFPPPAPGLPPGVVPEIPPAEILLQSVPTGITLGPDGNIYFGEYTGFPYPEGAARVFKLGPNDEPEVFAQGFTGITDLTFDKNGNLLVLQFTDQSEWKGQDLRFLPGSLIQLSPDGTRTTLVAAGQGLESSTGIAISPDNEIFITKRGVGTLGEVVKLERTKVPEPASIFGLFAIGALGAASKLKSKRKELANC</sequence>
<dbReference type="Gene3D" id="2.120.10.30">
    <property type="entry name" value="TolB, C-terminal domain"/>
    <property type="match status" value="2"/>
</dbReference>
<dbReference type="Pfam" id="PF07589">
    <property type="entry name" value="PEP-CTERM"/>
    <property type="match status" value="1"/>
</dbReference>
<feature type="domain" description="Ice-binding protein C-terminal" evidence="2">
    <location>
        <begin position="415"/>
        <end position="433"/>
    </location>
</feature>
<organism evidence="3 4">
    <name type="scientific">Microseira wollei NIES-4236</name>
    <dbReference type="NCBI Taxonomy" id="2530354"/>
    <lineage>
        <taxon>Bacteria</taxon>
        <taxon>Bacillati</taxon>
        <taxon>Cyanobacteriota</taxon>
        <taxon>Cyanophyceae</taxon>
        <taxon>Oscillatoriophycideae</taxon>
        <taxon>Aerosakkonematales</taxon>
        <taxon>Aerosakkonemataceae</taxon>
        <taxon>Microseira</taxon>
    </lineage>
</organism>
<dbReference type="RefSeq" id="WP_226575049.1">
    <property type="nucleotide sequence ID" value="NZ_BLAY01000007.1"/>
</dbReference>
<name>A0AAV3X608_9CYAN</name>
<evidence type="ECO:0000259" key="2">
    <source>
        <dbReference type="Pfam" id="PF07589"/>
    </source>
</evidence>
<evidence type="ECO:0000313" key="4">
    <source>
        <dbReference type="Proteomes" id="UP001050975"/>
    </source>
</evidence>
<feature type="chain" id="PRO_5043797443" description="Ice-binding protein C-terminal domain-containing protein" evidence="1">
    <location>
        <begin position="24"/>
        <end position="446"/>
    </location>
</feature>
<dbReference type="PANTHER" id="PTHR40274:SF3">
    <property type="entry name" value="VIRGINIAMYCIN B LYASE"/>
    <property type="match status" value="1"/>
</dbReference>
<keyword evidence="1" id="KW-0732">Signal</keyword>
<evidence type="ECO:0000256" key="1">
    <source>
        <dbReference type="SAM" id="SignalP"/>
    </source>
</evidence>
<dbReference type="AlphaFoldDB" id="A0AAV3X608"/>